<keyword evidence="2" id="KW-1185">Reference proteome</keyword>
<organism evidence="1 2">
    <name type="scientific">Dentiscutata erythropus</name>
    <dbReference type="NCBI Taxonomy" id="1348616"/>
    <lineage>
        <taxon>Eukaryota</taxon>
        <taxon>Fungi</taxon>
        <taxon>Fungi incertae sedis</taxon>
        <taxon>Mucoromycota</taxon>
        <taxon>Glomeromycotina</taxon>
        <taxon>Glomeromycetes</taxon>
        <taxon>Diversisporales</taxon>
        <taxon>Gigasporaceae</taxon>
        <taxon>Dentiscutata</taxon>
    </lineage>
</organism>
<dbReference type="Proteomes" id="UP000789405">
    <property type="component" value="Unassembled WGS sequence"/>
</dbReference>
<evidence type="ECO:0000313" key="1">
    <source>
        <dbReference type="EMBL" id="CAG8627753.1"/>
    </source>
</evidence>
<accession>A0A9N9D784</accession>
<comment type="caution">
    <text evidence="1">The sequence shown here is derived from an EMBL/GenBank/DDBJ whole genome shotgun (WGS) entry which is preliminary data.</text>
</comment>
<name>A0A9N9D784_9GLOM</name>
<sequence>MHLATATSSKKELNSFITFRIIFNNALQLVRIRLDVKTSSSLASAIWNSNLAQIQSKYSFFVRNFNLKHNKKTITDGSYGDYGLKYQTMTSVFSNIPHEDLSSGQEFRLEKILKEYNLSNDQIRGLFRNKNLWNPTIAYWRQLEKEYNDNSNREPLQEDNIEFSSVNSKGEKMKQNIEPKVVNNNNILRKEENTYQQQQKKQSYKLQGISYINNSFGYPTEAFRSEMNSFNREFLQKDNIKSSNVNTKGEKMKQILEPKHQQQDSIKKQFDKLQSISNSNNSFGYLTETLKNEVNNFNREDNIKSLNINSKGERMKQNIEPKLVNNNNILRKEETIDQQQQTCIKKKSEEPQGINNFNNSFGYLLETLKVKEILIFFKMEIDDDCLEIDDDCLEIDETTFKISAIQAGKKINQNNTEHVNLESSIFTLQETPEVAQVQTKSKPEQINQKNFSVLQETQEKITQAKDEFKQPNFLQEIQEIQAKDEFKQPNFLQEIQEIQEKNYFKKIKKKHLGFVAVVGRSEGTRSLTNLAAFAGHIM</sequence>
<proteinExistence type="predicted"/>
<evidence type="ECO:0000313" key="2">
    <source>
        <dbReference type="Proteomes" id="UP000789405"/>
    </source>
</evidence>
<dbReference type="EMBL" id="CAJVPY010004775">
    <property type="protein sequence ID" value="CAG8627753.1"/>
    <property type="molecule type" value="Genomic_DNA"/>
</dbReference>
<protein>
    <submittedName>
        <fullName evidence="1">11120_t:CDS:1</fullName>
    </submittedName>
</protein>
<reference evidence="1" key="1">
    <citation type="submission" date="2021-06" db="EMBL/GenBank/DDBJ databases">
        <authorList>
            <person name="Kallberg Y."/>
            <person name="Tangrot J."/>
            <person name="Rosling A."/>
        </authorList>
    </citation>
    <scope>NUCLEOTIDE SEQUENCE</scope>
    <source>
        <strain evidence="1">MA453B</strain>
    </source>
</reference>
<gene>
    <name evidence="1" type="ORF">DERYTH_LOCUS8985</name>
</gene>
<dbReference type="AlphaFoldDB" id="A0A9N9D784"/>